<dbReference type="Proteomes" id="UP000202259">
    <property type="component" value="Chromosome"/>
</dbReference>
<organism evidence="2 3">
    <name type="scientific">Cognaticolwellia beringensis</name>
    <dbReference type="NCBI Taxonomy" id="1967665"/>
    <lineage>
        <taxon>Bacteria</taxon>
        <taxon>Pseudomonadati</taxon>
        <taxon>Pseudomonadota</taxon>
        <taxon>Gammaproteobacteria</taxon>
        <taxon>Alteromonadales</taxon>
        <taxon>Colwelliaceae</taxon>
        <taxon>Cognaticolwellia</taxon>
    </lineage>
</organism>
<reference evidence="2 3" key="1">
    <citation type="submission" date="2017-08" db="EMBL/GenBank/DDBJ databases">
        <title>Complete genome of Colwellia sp. NB097-1, a psychrophile bacterium ioslated from Bering Sea.</title>
        <authorList>
            <person name="Chen X."/>
        </authorList>
    </citation>
    <scope>NUCLEOTIDE SEQUENCE [LARGE SCALE GENOMIC DNA]</scope>
    <source>
        <strain evidence="2 3">NB097-1</strain>
    </source>
</reference>
<dbReference type="PANTHER" id="PTHR11138">
    <property type="entry name" value="METHIONYL-TRNA FORMYLTRANSFERASE"/>
    <property type="match status" value="1"/>
</dbReference>
<dbReference type="InterPro" id="IPR036477">
    <property type="entry name" value="Formyl_transf_N_sf"/>
</dbReference>
<dbReference type="PANTHER" id="PTHR11138:SF5">
    <property type="entry name" value="METHIONYL-TRNA FORMYLTRANSFERASE, MITOCHONDRIAL"/>
    <property type="match status" value="1"/>
</dbReference>
<dbReference type="Pfam" id="PF00551">
    <property type="entry name" value="Formyl_trans_N"/>
    <property type="match status" value="1"/>
</dbReference>
<evidence type="ECO:0000259" key="1">
    <source>
        <dbReference type="Pfam" id="PF00551"/>
    </source>
</evidence>
<dbReference type="AlphaFoldDB" id="A0A222GBK0"/>
<dbReference type="SUPFAM" id="SSF53328">
    <property type="entry name" value="Formyltransferase"/>
    <property type="match status" value="1"/>
</dbReference>
<evidence type="ECO:0000313" key="3">
    <source>
        <dbReference type="Proteomes" id="UP000202259"/>
    </source>
</evidence>
<dbReference type="OrthoDB" id="9802815at2"/>
<dbReference type="GO" id="GO:0004479">
    <property type="term" value="F:methionyl-tRNA formyltransferase activity"/>
    <property type="evidence" value="ECO:0007669"/>
    <property type="project" value="TreeGrafter"/>
</dbReference>
<gene>
    <name evidence="2" type="ORF">B5D82_16775</name>
</gene>
<dbReference type="KEGG" id="cber:B5D82_16775"/>
<dbReference type="EMBL" id="CP020465">
    <property type="protein sequence ID" value="ASP49278.1"/>
    <property type="molecule type" value="Genomic_DNA"/>
</dbReference>
<sequence>MKIVYLGNNLFSSCLKYLLDEGHQILRVYKNSSSYDSSIIDKLCENNCIPLHSHKPTLSELNQLITLGAEMFIVAEYSYLLPVTEVKYAINIHPTLLPEGRGPSSLSYLIKMPEFSGVTIHKITENFDSGDIILQAKVPQSINESFTTLMIKMHLESVKLLQIFFKDIDGFYQLARPQVNYSYWPRIDVSERVLDWNSTIKDINKQMKFFGHIGLIVKLEQDLWVISHIETIDYQHTSKPGHVVFENDSLLAVHALDGIVCMHKSSLSAMTSD</sequence>
<accession>A0A222GBK0</accession>
<feature type="domain" description="Formyl transferase N-terminal" evidence="1">
    <location>
        <begin position="62"/>
        <end position="160"/>
    </location>
</feature>
<dbReference type="RefSeq" id="WP_081153147.1">
    <property type="nucleotide sequence ID" value="NZ_CP020465.1"/>
</dbReference>
<dbReference type="InterPro" id="IPR002376">
    <property type="entry name" value="Formyl_transf_N"/>
</dbReference>
<proteinExistence type="predicted"/>
<name>A0A222GBK0_9GAMM</name>
<dbReference type="Gene3D" id="3.40.50.12230">
    <property type="match status" value="1"/>
</dbReference>
<keyword evidence="3" id="KW-1185">Reference proteome</keyword>
<protein>
    <submittedName>
        <fullName evidence="2">Methionyl-tRNA formyltransferase</fullName>
    </submittedName>
</protein>
<keyword evidence="2" id="KW-0808">Transferase</keyword>
<evidence type="ECO:0000313" key="2">
    <source>
        <dbReference type="EMBL" id="ASP49278.1"/>
    </source>
</evidence>